<dbReference type="Proteomes" id="UP001060215">
    <property type="component" value="Chromosome 15"/>
</dbReference>
<evidence type="ECO:0000313" key="1">
    <source>
        <dbReference type="EMBL" id="KAI7985176.1"/>
    </source>
</evidence>
<accession>A0ACC0FCL6</accession>
<comment type="caution">
    <text evidence="1">The sequence shown here is derived from an EMBL/GenBank/DDBJ whole genome shotgun (WGS) entry which is preliminary data.</text>
</comment>
<dbReference type="EMBL" id="CM045772">
    <property type="protein sequence ID" value="KAI7985176.1"/>
    <property type="molecule type" value="Genomic_DNA"/>
</dbReference>
<protein>
    <submittedName>
        <fullName evidence="1">Uncharacterized protein</fullName>
    </submittedName>
</protein>
<name>A0ACC0FCL6_9ERIC</name>
<reference evidence="1 2" key="1">
    <citation type="journal article" date="2022" name="Plant J.">
        <title>Chromosome-level genome of Camellia lanceoleosa provides a valuable resource for understanding genome evolution and self-incompatibility.</title>
        <authorList>
            <person name="Gong W."/>
            <person name="Xiao S."/>
            <person name="Wang L."/>
            <person name="Liao Z."/>
            <person name="Chang Y."/>
            <person name="Mo W."/>
            <person name="Hu G."/>
            <person name="Li W."/>
            <person name="Zhao G."/>
            <person name="Zhu H."/>
            <person name="Hu X."/>
            <person name="Ji K."/>
            <person name="Xiang X."/>
            <person name="Song Q."/>
            <person name="Yuan D."/>
            <person name="Jin S."/>
            <person name="Zhang L."/>
        </authorList>
    </citation>
    <scope>NUCLEOTIDE SEQUENCE [LARGE SCALE GENOMIC DNA]</scope>
    <source>
        <strain evidence="1">SQ_2022a</strain>
    </source>
</reference>
<gene>
    <name evidence="1" type="ORF">LOK49_LG14G01943</name>
</gene>
<organism evidence="1 2">
    <name type="scientific">Camellia lanceoleosa</name>
    <dbReference type="NCBI Taxonomy" id="1840588"/>
    <lineage>
        <taxon>Eukaryota</taxon>
        <taxon>Viridiplantae</taxon>
        <taxon>Streptophyta</taxon>
        <taxon>Embryophyta</taxon>
        <taxon>Tracheophyta</taxon>
        <taxon>Spermatophyta</taxon>
        <taxon>Magnoliopsida</taxon>
        <taxon>eudicotyledons</taxon>
        <taxon>Gunneridae</taxon>
        <taxon>Pentapetalae</taxon>
        <taxon>asterids</taxon>
        <taxon>Ericales</taxon>
        <taxon>Theaceae</taxon>
        <taxon>Camellia</taxon>
    </lineage>
</organism>
<proteinExistence type="predicted"/>
<sequence length="86" mass="9770">MKVPFKTELLLINLKDYPILEVGSEKSFMDILVYPRGIENCVAGGQFLLGECFQVNRMFLCPRFCAITAICKVLVFVFRSLSTKSK</sequence>
<keyword evidence="2" id="KW-1185">Reference proteome</keyword>
<evidence type="ECO:0000313" key="2">
    <source>
        <dbReference type="Proteomes" id="UP001060215"/>
    </source>
</evidence>